<dbReference type="Proteomes" id="UP000284902">
    <property type="component" value="Unassembled WGS sequence"/>
</dbReference>
<gene>
    <name evidence="2" type="ORF">DW672_05530</name>
</gene>
<name>A0A414P6E4_9FIRM</name>
<reference evidence="2 3" key="1">
    <citation type="submission" date="2018-08" db="EMBL/GenBank/DDBJ databases">
        <title>A genome reference for cultivated species of the human gut microbiota.</title>
        <authorList>
            <person name="Zou Y."/>
            <person name="Xue W."/>
            <person name="Luo G."/>
        </authorList>
    </citation>
    <scope>NUCLEOTIDE SEQUENCE [LARGE SCALE GENOMIC DNA]</scope>
    <source>
        <strain evidence="2 3">AM25-1LB</strain>
    </source>
</reference>
<organism evidence="2 3">
    <name type="scientific">[Ruminococcus] lactaris</name>
    <dbReference type="NCBI Taxonomy" id="46228"/>
    <lineage>
        <taxon>Bacteria</taxon>
        <taxon>Bacillati</taxon>
        <taxon>Bacillota</taxon>
        <taxon>Clostridia</taxon>
        <taxon>Lachnospirales</taxon>
        <taxon>Lachnospiraceae</taxon>
        <taxon>Mediterraneibacter</taxon>
    </lineage>
</organism>
<keyword evidence="1" id="KW-0472">Membrane</keyword>
<dbReference type="InterPro" id="IPR010690">
    <property type="entry name" value="YqfD"/>
</dbReference>
<protein>
    <submittedName>
        <fullName evidence="2">Stage IV sporulation protein</fullName>
    </submittedName>
</protein>
<feature type="transmembrane region" description="Helical" evidence="1">
    <location>
        <begin position="89"/>
        <end position="109"/>
    </location>
</feature>
<accession>A0A414P6E4</accession>
<sequence length="419" mass="48622">MIQSLFRYLKGYVKIRITGYSPERFLNMCCFHGIRIWELKSVGNAYEMYISLAGFRKLRPFARKTHMRIYVTQRNGFPFFVQSYRHRGALFAGILLSILLIWGYSLFIWDIHFEGNDKWTDEALTEFLKTKEVSPGMRKKKVDCPGIVKAIRKEYNDIVWVSASIDGSRLKIQIKENEDTFQEEMQGTEEVSEKPTDLIAEEDGVITGIITRSGVPQVHIGDSVKKGDLLVLGRIDVTDDGGEVTGYQYCHSDADIYADTKLPYQDSIPLSYEKKSYNGKSRYQFYMKIGNWEIPAGILKNQFRHSEKSSLEHQWKLGENFYLPVVTGWRKITAYSVKEEKYSRKELQEFLSRRFQNFCKDLTEKGIQIRQNNVKIQLDEKEACASGTLYLNRKIACEADTEIVTIERKEPDESVRTDD</sequence>
<keyword evidence="1" id="KW-1133">Transmembrane helix</keyword>
<dbReference type="EMBL" id="QRHG01000010">
    <property type="protein sequence ID" value="RHF61748.1"/>
    <property type="molecule type" value="Genomic_DNA"/>
</dbReference>
<evidence type="ECO:0000313" key="3">
    <source>
        <dbReference type="Proteomes" id="UP000284902"/>
    </source>
</evidence>
<evidence type="ECO:0000313" key="2">
    <source>
        <dbReference type="EMBL" id="RHF61748.1"/>
    </source>
</evidence>
<dbReference type="AlphaFoldDB" id="A0A414P6E4"/>
<comment type="caution">
    <text evidence="2">The sequence shown here is derived from an EMBL/GenBank/DDBJ whole genome shotgun (WGS) entry which is preliminary data.</text>
</comment>
<evidence type="ECO:0000256" key="1">
    <source>
        <dbReference type="SAM" id="Phobius"/>
    </source>
</evidence>
<proteinExistence type="predicted"/>
<keyword evidence="1" id="KW-0812">Transmembrane</keyword>
<dbReference type="Pfam" id="PF06898">
    <property type="entry name" value="YqfD"/>
    <property type="match status" value="1"/>
</dbReference>
<dbReference type="RefSeq" id="WP_118212737.1">
    <property type="nucleotide sequence ID" value="NZ_JAQEAN010000014.1"/>
</dbReference>